<evidence type="ECO:0000256" key="3">
    <source>
        <dbReference type="ARBA" id="ARBA00022989"/>
    </source>
</evidence>
<comment type="subcellular location">
    <subcellularLocation>
        <location evidence="1">Endomembrane system</location>
        <topology evidence="1">Multi-pass membrane protein</topology>
    </subcellularLocation>
</comment>
<feature type="transmembrane region" description="Helical" evidence="5">
    <location>
        <begin position="81"/>
        <end position="103"/>
    </location>
</feature>
<sequence>MVFESPKGALLAFGFHLASFLNLSYSVWQIYQPGPMSSVFSTMFGGRSNFLTLWGLALSWITFALKLMLQLKPPIQSQLHKLHGILSLIALPVESCITLLYWSAIAIDPSLMIPPPPAVAPPLALDLALHVYPTLMLWFDHLFFAPTLKASQPTLVLALFALAYTSWVELISTYGNNNQFPYPFLTMASRPIRYIIYTSSLILSRAFHAIACSAHRGRQTT</sequence>
<evidence type="ECO:0000256" key="2">
    <source>
        <dbReference type="ARBA" id="ARBA00022692"/>
    </source>
</evidence>
<accession>A0A9P6NGL9</accession>
<organism evidence="6 7">
    <name type="scientific">Cronartium quercuum f. sp. fusiforme G11</name>
    <dbReference type="NCBI Taxonomy" id="708437"/>
    <lineage>
        <taxon>Eukaryota</taxon>
        <taxon>Fungi</taxon>
        <taxon>Dikarya</taxon>
        <taxon>Basidiomycota</taxon>
        <taxon>Pucciniomycotina</taxon>
        <taxon>Pucciniomycetes</taxon>
        <taxon>Pucciniales</taxon>
        <taxon>Coleosporiaceae</taxon>
        <taxon>Cronartium</taxon>
    </lineage>
</organism>
<protein>
    <recommendedName>
        <fullName evidence="8">FAR-17a/AIG1-like protein</fullName>
    </recommendedName>
</protein>
<keyword evidence="7" id="KW-1185">Reference proteome</keyword>
<evidence type="ECO:0000256" key="1">
    <source>
        <dbReference type="ARBA" id="ARBA00004127"/>
    </source>
</evidence>
<dbReference type="GO" id="GO:0012505">
    <property type="term" value="C:endomembrane system"/>
    <property type="evidence" value="ECO:0007669"/>
    <property type="project" value="UniProtKB-SubCell"/>
</dbReference>
<keyword evidence="4 5" id="KW-0472">Membrane</keyword>
<evidence type="ECO:0008006" key="8">
    <source>
        <dbReference type="Google" id="ProtNLM"/>
    </source>
</evidence>
<comment type="caution">
    <text evidence="6">The sequence shown here is derived from an EMBL/GenBank/DDBJ whole genome shotgun (WGS) entry which is preliminary data.</text>
</comment>
<dbReference type="Pfam" id="PF04750">
    <property type="entry name" value="Far-17a_AIG1"/>
    <property type="match status" value="1"/>
</dbReference>
<dbReference type="EMBL" id="MU167259">
    <property type="protein sequence ID" value="KAG0146576.1"/>
    <property type="molecule type" value="Genomic_DNA"/>
</dbReference>
<dbReference type="PANTHER" id="PTHR10989:SF16">
    <property type="entry name" value="AT02829P-RELATED"/>
    <property type="match status" value="1"/>
</dbReference>
<dbReference type="OrthoDB" id="2499708at2759"/>
<proteinExistence type="predicted"/>
<feature type="transmembrane region" description="Helical" evidence="5">
    <location>
        <begin position="50"/>
        <end position="69"/>
    </location>
</feature>
<dbReference type="GO" id="GO:0016020">
    <property type="term" value="C:membrane"/>
    <property type="evidence" value="ECO:0007669"/>
    <property type="project" value="InterPro"/>
</dbReference>
<evidence type="ECO:0000256" key="5">
    <source>
        <dbReference type="SAM" id="Phobius"/>
    </source>
</evidence>
<evidence type="ECO:0000313" key="6">
    <source>
        <dbReference type="EMBL" id="KAG0146576.1"/>
    </source>
</evidence>
<dbReference type="InterPro" id="IPR006838">
    <property type="entry name" value="ADTRP_AIG1"/>
</dbReference>
<keyword evidence="2 5" id="KW-0812">Transmembrane</keyword>
<evidence type="ECO:0000313" key="7">
    <source>
        <dbReference type="Proteomes" id="UP000886653"/>
    </source>
</evidence>
<evidence type="ECO:0000256" key="4">
    <source>
        <dbReference type="ARBA" id="ARBA00023136"/>
    </source>
</evidence>
<reference evidence="6" key="1">
    <citation type="submission" date="2013-11" db="EMBL/GenBank/DDBJ databases">
        <title>Genome sequence of the fusiform rust pathogen reveals effectors for host alternation and coevolution with pine.</title>
        <authorList>
            <consortium name="DOE Joint Genome Institute"/>
            <person name="Smith K."/>
            <person name="Pendleton A."/>
            <person name="Kubisiak T."/>
            <person name="Anderson C."/>
            <person name="Salamov A."/>
            <person name="Aerts A."/>
            <person name="Riley R."/>
            <person name="Clum A."/>
            <person name="Lindquist E."/>
            <person name="Ence D."/>
            <person name="Campbell M."/>
            <person name="Kronenberg Z."/>
            <person name="Feau N."/>
            <person name="Dhillon B."/>
            <person name="Hamelin R."/>
            <person name="Burleigh J."/>
            <person name="Smith J."/>
            <person name="Yandell M."/>
            <person name="Nelson C."/>
            <person name="Grigoriev I."/>
            <person name="Davis J."/>
        </authorList>
    </citation>
    <scope>NUCLEOTIDE SEQUENCE</scope>
    <source>
        <strain evidence="6">G11</strain>
    </source>
</reference>
<dbReference type="AlphaFoldDB" id="A0A9P6NGL9"/>
<gene>
    <name evidence="6" type="ORF">CROQUDRAFT_671068</name>
</gene>
<dbReference type="Proteomes" id="UP000886653">
    <property type="component" value="Unassembled WGS sequence"/>
</dbReference>
<dbReference type="PANTHER" id="PTHR10989">
    <property type="entry name" value="ANDROGEN-INDUCED PROTEIN 1-RELATED"/>
    <property type="match status" value="1"/>
</dbReference>
<keyword evidence="3 5" id="KW-1133">Transmembrane helix</keyword>
<name>A0A9P6NGL9_9BASI</name>